<dbReference type="PANTHER" id="PTHR34704">
    <property type="entry name" value="ATPASE"/>
    <property type="match status" value="1"/>
</dbReference>
<dbReference type="Gene3D" id="3.40.50.300">
    <property type="entry name" value="P-loop containing nucleotide triphosphate hydrolases"/>
    <property type="match status" value="1"/>
</dbReference>
<evidence type="ECO:0000313" key="7">
    <source>
        <dbReference type="Proteomes" id="UP000284651"/>
    </source>
</evidence>
<evidence type="ECO:0000313" key="5">
    <source>
        <dbReference type="EMBL" id="RHB02290.1"/>
    </source>
</evidence>
<dbReference type="InterPro" id="IPR011579">
    <property type="entry name" value="ATPase_dom"/>
</dbReference>
<organism evidence="3 6">
    <name type="scientific">Holdemanella biformis</name>
    <dbReference type="NCBI Taxonomy" id="1735"/>
    <lineage>
        <taxon>Bacteria</taxon>
        <taxon>Bacillati</taxon>
        <taxon>Bacillota</taxon>
        <taxon>Erysipelotrichia</taxon>
        <taxon>Erysipelotrichales</taxon>
        <taxon>Erysipelotrichaceae</taxon>
        <taxon>Holdemanella</taxon>
    </lineage>
</organism>
<dbReference type="Proteomes" id="UP000265489">
    <property type="component" value="Unassembled WGS sequence"/>
</dbReference>
<dbReference type="EMBL" id="QSAT01000007">
    <property type="protein sequence ID" value="RGW75981.1"/>
    <property type="molecule type" value="Genomic_DNA"/>
</dbReference>
<evidence type="ECO:0000259" key="1">
    <source>
        <dbReference type="Pfam" id="PF01637"/>
    </source>
</evidence>
<evidence type="ECO:0000313" key="4">
    <source>
        <dbReference type="EMBL" id="RGW75981.1"/>
    </source>
</evidence>
<evidence type="ECO:0000259" key="2">
    <source>
        <dbReference type="Pfam" id="PF03008"/>
    </source>
</evidence>
<feature type="domain" description="ATPase" evidence="1">
    <location>
        <begin position="2"/>
        <end position="178"/>
    </location>
</feature>
<dbReference type="Pfam" id="PF03008">
    <property type="entry name" value="DUF234"/>
    <property type="match status" value="1"/>
</dbReference>
<dbReference type="PANTHER" id="PTHR34704:SF1">
    <property type="entry name" value="ATPASE"/>
    <property type="match status" value="1"/>
</dbReference>
<dbReference type="EMBL" id="QSGD01000045">
    <property type="protein sequence ID" value="RHB02290.1"/>
    <property type="molecule type" value="Genomic_DNA"/>
</dbReference>
<comment type="caution">
    <text evidence="3">The sequence shown here is derived from an EMBL/GenBank/DDBJ whole genome shotgun (WGS) entry which is preliminary data.</text>
</comment>
<dbReference type="Proteomes" id="UP000285288">
    <property type="component" value="Unassembled WGS sequence"/>
</dbReference>
<dbReference type="GeneID" id="66580297"/>
<accession>A0A395W683</accession>
<evidence type="ECO:0000313" key="3">
    <source>
        <dbReference type="EMBL" id="RGU89586.1"/>
    </source>
</evidence>
<dbReference type="GO" id="GO:0005524">
    <property type="term" value="F:ATP binding"/>
    <property type="evidence" value="ECO:0007669"/>
    <property type="project" value="UniProtKB-KW"/>
</dbReference>
<sequence>MFVGRKKELDALNSRYKSDRKEFGVLYGRRRIGKSSILNEFLKGKKGILFQAKQDNSYGNLKSFSYEVDHLLNLPDTFVFASWQHAFKSIQEYAKNERFVLIIDEYPYIVSQDSSFSSVLQEFIDHTSDNMMVILSGSDIGFLQREIQNHASPLYKRRTFEMEIKKMNFMDAKEFVKMEDVESQANYLCLMSGYPYYLSTIDHTKTFYENIQYLLFNEFGTFFNLPDQLLSNSTNVQDVYNSILVSISKRNRTIKTISEDIHEAEAKVSKYISTLIKSEIVEKKNMYNGNKRTIYYDISDSMLKLWYTLIFENQEKIKINGNLVFERNKEKLDSFLSFEFENLSILYMDMLNEKGELEDIFPHIQNYKVDNSKLSRSIEIDGITSTKEYLLVMDCKYRNKKYTKDMYEHLKESASIFPDKLKRVYYIFSKEGFNENMIEDKNIHLFDLKKMFE</sequence>
<dbReference type="InterPro" id="IPR027417">
    <property type="entry name" value="P-loop_NTPase"/>
</dbReference>
<dbReference type="InterPro" id="IPR004256">
    <property type="entry name" value="DUF234"/>
</dbReference>
<reference evidence="6 7" key="1">
    <citation type="submission" date="2018-08" db="EMBL/GenBank/DDBJ databases">
        <title>A genome reference for cultivated species of the human gut microbiota.</title>
        <authorList>
            <person name="Zou Y."/>
            <person name="Xue W."/>
            <person name="Luo G."/>
        </authorList>
    </citation>
    <scope>NUCLEOTIDE SEQUENCE [LARGE SCALE GENOMIC DNA]</scope>
    <source>
        <strain evidence="4 7">AF10-31</strain>
        <strain evidence="3 6">AF15-20</strain>
        <strain evidence="5 8">AM42-13AC</strain>
    </source>
</reference>
<evidence type="ECO:0000313" key="6">
    <source>
        <dbReference type="Proteomes" id="UP000265489"/>
    </source>
</evidence>
<dbReference type="Pfam" id="PF01637">
    <property type="entry name" value="ATPase_2"/>
    <property type="match status" value="1"/>
</dbReference>
<evidence type="ECO:0000313" key="8">
    <source>
        <dbReference type="Proteomes" id="UP000285288"/>
    </source>
</evidence>
<dbReference type="AlphaFoldDB" id="A0A395W683"/>
<dbReference type="Proteomes" id="UP000284651">
    <property type="component" value="Unassembled WGS sequence"/>
</dbReference>
<protein>
    <submittedName>
        <fullName evidence="3">ATP-binding protein</fullName>
    </submittedName>
</protein>
<proteinExistence type="predicted"/>
<gene>
    <name evidence="5" type="ORF">DW907_09635</name>
    <name evidence="4" type="ORF">DWV56_03380</name>
    <name evidence="3" type="ORF">DWW32_10795</name>
</gene>
<dbReference type="RefSeq" id="WP_118011867.1">
    <property type="nucleotide sequence ID" value="NZ_CAUBVL010000029.1"/>
</dbReference>
<name>A0A395W683_9FIRM</name>
<feature type="domain" description="DUF234" evidence="2">
    <location>
        <begin position="306"/>
        <end position="401"/>
    </location>
</feature>
<dbReference type="EMBL" id="QRYQ01000026">
    <property type="protein sequence ID" value="RGU89586.1"/>
    <property type="molecule type" value="Genomic_DNA"/>
</dbReference>
<keyword evidence="3" id="KW-0067">ATP-binding</keyword>
<keyword evidence="3" id="KW-0547">Nucleotide-binding</keyword>
<dbReference type="SUPFAM" id="SSF52540">
    <property type="entry name" value="P-loop containing nucleoside triphosphate hydrolases"/>
    <property type="match status" value="1"/>
</dbReference>